<keyword evidence="8 20" id="KW-0812">Transmembrane</keyword>
<dbReference type="Pfam" id="PF00494">
    <property type="entry name" value="SQS_PSY"/>
    <property type="match status" value="1"/>
</dbReference>
<keyword evidence="6" id="KW-0444">Lipid biosynthesis</keyword>
<evidence type="ECO:0000256" key="3">
    <source>
        <dbReference type="ARBA" id="ARBA00005057"/>
    </source>
</evidence>
<keyword evidence="18" id="KW-0414">Isoprene biosynthesis</keyword>
<evidence type="ECO:0000256" key="19">
    <source>
        <dbReference type="ARBA" id="ARBA00023268"/>
    </source>
</evidence>
<keyword evidence="19" id="KW-0511">Multifunctional enzyme</keyword>
<dbReference type="OrthoDB" id="431150at2759"/>
<feature type="transmembrane region" description="Helical" evidence="20">
    <location>
        <begin position="421"/>
        <end position="441"/>
    </location>
</feature>
<evidence type="ECO:0000256" key="7">
    <source>
        <dbReference type="ARBA" id="ARBA00022679"/>
    </source>
</evidence>
<dbReference type="InterPro" id="IPR044844">
    <property type="entry name" value="Trans_IPPS_euk-type"/>
</dbReference>
<dbReference type="STRING" id="1789683.A0A1X7R8U4"/>
<evidence type="ECO:0000313" key="21">
    <source>
        <dbReference type="EMBL" id="SMN22022.1"/>
    </source>
</evidence>
<keyword evidence="15 20" id="KW-0472">Membrane</keyword>
<dbReference type="SFLD" id="SFLDG01018">
    <property type="entry name" value="Squalene/Phytoene_Synthase_Lik"/>
    <property type="match status" value="1"/>
</dbReference>
<name>A0A1X7R8U4_9SACH</name>
<dbReference type="InterPro" id="IPR002060">
    <property type="entry name" value="Squ/phyt_synthse"/>
</dbReference>
<evidence type="ECO:0000256" key="6">
    <source>
        <dbReference type="ARBA" id="ARBA00022516"/>
    </source>
</evidence>
<evidence type="ECO:0000256" key="17">
    <source>
        <dbReference type="ARBA" id="ARBA00023221"/>
    </source>
</evidence>
<keyword evidence="10" id="KW-0521">NADP</keyword>
<evidence type="ECO:0000256" key="9">
    <source>
        <dbReference type="ARBA" id="ARBA00022842"/>
    </source>
</evidence>
<keyword evidence="14" id="KW-0443">Lipid metabolism</keyword>
<evidence type="ECO:0000256" key="11">
    <source>
        <dbReference type="ARBA" id="ARBA00022955"/>
    </source>
</evidence>
<dbReference type="PANTHER" id="PTHR11626">
    <property type="entry name" value="FARNESYL-DIPHOSPHATE FARNESYLTRANSFERASE"/>
    <property type="match status" value="1"/>
</dbReference>
<evidence type="ECO:0000256" key="10">
    <source>
        <dbReference type="ARBA" id="ARBA00022857"/>
    </source>
</evidence>
<comment type="catalytic activity">
    <reaction evidence="20">
        <text>2 (2E,6E)-farnesyl diphosphate + NADPH + H(+) = squalene + 2 diphosphate + NADP(+)</text>
        <dbReference type="Rhea" id="RHEA:32295"/>
        <dbReference type="ChEBI" id="CHEBI:15378"/>
        <dbReference type="ChEBI" id="CHEBI:15440"/>
        <dbReference type="ChEBI" id="CHEBI:33019"/>
        <dbReference type="ChEBI" id="CHEBI:57783"/>
        <dbReference type="ChEBI" id="CHEBI:58349"/>
        <dbReference type="ChEBI" id="CHEBI:175763"/>
        <dbReference type="EC" id="2.5.1.21"/>
    </reaction>
</comment>
<dbReference type="PROSITE" id="PS01045">
    <property type="entry name" value="SQUALEN_PHYTOEN_SYN_2"/>
    <property type="match status" value="1"/>
</dbReference>
<dbReference type="InterPro" id="IPR033904">
    <property type="entry name" value="Trans_IPPS_HH"/>
</dbReference>
<dbReference type="AlphaFoldDB" id="A0A1X7R8U4"/>
<keyword evidence="22" id="KW-1185">Reference proteome</keyword>
<proteinExistence type="inferred from homology"/>
<comment type="catalytic activity">
    <reaction evidence="20">
        <text>2 (2E,6E)-farnesyl diphosphate + NADH + H(+) = squalene + 2 diphosphate + NAD(+)</text>
        <dbReference type="Rhea" id="RHEA:32299"/>
        <dbReference type="ChEBI" id="CHEBI:15378"/>
        <dbReference type="ChEBI" id="CHEBI:15440"/>
        <dbReference type="ChEBI" id="CHEBI:33019"/>
        <dbReference type="ChEBI" id="CHEBI:57540"/>
        <dbReference type="ChEBI" id="CHEBI:57945"/>
        <dbReference type="ChEBI" id="CHEBI:175763"/>
        <dbReference type="EC" id="2.5.1.21"/>
    </reaction>
</comment>
<dbReference type="GO" id="GO:0005789">
    <property type="term" value="C:endoplasmic reticulum membrane"/>
    <property type="evidence" value="ECO:0007669"/>
    <property type="project" value="TreeGrafter"/>
</dbReference>
<dbReference type="NCBIfam" id="TIGR01559">
    <property type="entry name" value="squal_synth"/>
    <property type="match status" value="1"/>
</dbReference>
<evidence type="ECO:0000256" key="8">
    <source>
        <dbReference type="ARBA" id="ARBA00022692"/>
    </source>
</evidence>
<evidence type="ECO:0000256" key="16">
    <source>
        <dbReference type="ARBA" id="ARBA00023166"/>
    </source>
</evidence>
<evidence type="ECO:0000313" key="22">
    <source>
        <dbReference type="Proteomes" id="UP000196158"/>
    </source>
</evidence>
<dbReference type="GO" id="GO:0008299">
    <property type="term" value="P:isoprenoid biosynthetic process"/>
    <property type="evidence" value="ECO:0007669"/>
    <property type="project" value="UniProtKB-KW"/>
</dbReference>
<accession>A0A1X7R8U4</accession>
<keyword evidence="13" id="KW-0756">Sterol biosynthesis</keyword>
<dbReference type="PANTHER" id="PTHR11626:SF2">
    <property type="entry name" value="SQUALENE SYNTHASE"/>
    <property type="match status" value="1"/>
</dbReference>
<reference evidence="21 22" key="1">
    <citation type="submission" date="2017-04" db="EMBL/GenBank/DDBJ databases">
        <authorList>
            <person name="Afonso C.L."/>
            <person name="Miller P.J."/>
            <person name="Scott M.A."/>
            <person name="Spackman E."/>
            <person name="Goraichik I."/>
            <person name="Dimitrov K.M."/>
            <person name="Suarez D.L."/>
            <person name="Swayne D.E."/>
        </authorList>
    </citation>
    <scope>NUCLEOTIDE SEQUENCE [LARGE SCALE GENOMIC DNA]</scope>
</reference>
<evidence type="ECO:0000256" key="13">
    <source>
        <dbReference type="ARBA" id="ARBA00023011"/>
    </source>
</evidence>
<gene>
    <name evidence="21" type="ORF">KASA_0I00198G</name>
</gene>
<dbReference type="FunFam" id="1.10.600.10:FF:000003">
    <property type="entry name" value="Farnesyl-diphosphate farnesyltransferase 1"/>
    <property type="match status" value="1"/>
</dbReference>
<evidence type="ECO:0000256" key="18">
    <source>
        <dbReference type="ARBA" id="ARBA00023229"/>
    </source>
</evidence>
<organism evidence="21 22">
    <name type="scientific">Maudiozyma saulgeensis</name>
    <dbReference type="NCBI Taxonomy" id="1789683"/>
    <lineage>
        <taxon>Eukaryota</taxon>
        <taxon>Fungi</taxon>
        <taxon>Dikarya</taxon>
        <taxon>Ascomycota</taxon>
        <taxon>Saccharomycotina</taxon>
        <taxon>Saccharomycetes</taxon>
        <taxon>Saccharomycetales</taxon>
        <taxon>Saccharomycetaceae</taxon>
        <taxon>Maudiozyma</taxon>
    </lineage>
</organism>
<comment type="similarity">
    <text evidence="4 20">Belongs to the phytoene/squalene synthase family.</text>
</comment>
<evidence type="ECO:0000256" key="5">
    <source>
        <dbReference type="ARBA" id="ARBA00012373"/>
    </source>
</evidence>
<evidence type="ECO:0000256" key="2">
    <source>
        <dbReference type="ARBA" id="ARBA00004370"/>
    </source>
</evidence>
<comment type="cofactor">
    <cofactor evidence="1 20">
        <name>Mg(2+)</name>
        <dbReference type="ChEBI" id="CHEBI:18420"/>
    </cofactor>
</comment>
<keyword evidence="11" id="KW-0752">Steroid biosynthesis</keyword>
<evidence type="ECO:0000256" key="1">
    <source>
        <dbReference type="ARBA" id="ARBA00001946"/>
    </source>
</evidence>
<sequence>MGKLTQFITHPLELRAAIILQFFRKPLFSVNDTTETPDLKQCYKLLKLTSRSFAAVIMELNPELRNAVMLFYLILRALDTVEDDMSIAHDIKVPLLRDFHKKLSLDDWSFDGNSPDEKDRAVLTEFNSILHEFHRLNKEYRDVIIRITKEMGNGMADYILDEEFNLNGVQTIKDYDMYCHYVAGLVGDGLTHLMVIARFASPELIKRPELFESMGLFLQKTNIIRDYAEDIEAGRSFWPKEIWSIYGEKLTNFQSPENTKQGVFCINHLVLNALEHVTDVLTYLSSIQERSSFQFCAIPQVMAIATLALVFNNEDVLHTNVKIRKGTTCDLILKSRTYKGCVDIFEYYLRDIRKRLNVEDPNYLKFNIHVAKIDQFIEEMYQDNLPQGVKPNKTEIYLKVSERAKFDNPIEDVQYEEIYKFNMLLTVLFSTVLGILVIYLGPSNAEQSTQ</sequence>
<evidence type="ECO:0000256" key="12">
    <source>
        <dbReference type="ARBA" id="ARBA00022989"/>
    </source>
</evidence>
<dbReference type="InterPro" id="IPR006449">
    <property type="entry name" value="Squal_synth-like"/>
</dbReference>
<dbReference type="GO" id="GO:0055056">
    <property type="term" value="F:D-glucose transmembrane transporter activity"/>
    <property type="evidence" value="ECO:0007669"/>
    <property type="project" value="UniProtKB-UniRule"/>
</dbReference>
<keyword evidence="16" id="KW-1207">Sterol metabolism</keyword>
<comment type="subcellular location">
    <subcellularLocation>
        <location evidence="2">Membrane</location>
    </subcellularLocation>
</comment>
<dbReference type="PROSITE" id="PS01044">
    <property type="entry name" value="SQUALEN_PHYTOEN_SYN_1"/>
    <property type="match status" value="1"/>
</dbReference>
<evidence type="ECO:0000256" key="20">
    <source>
        <dbReference type="RuleBase" id="RU368088"/>
    </source>
</evidence>
<dbReference type="CDD" id="cd00683">
    <property type="entry name" value="Trans_IPPS_HH"/>
    <property type="match status" value="1"/>
</dbReference>
<dbReference type="GO" id="GO:0045338">
    <property type="term" value="P:farnesyl diphosphate metabolic process"/>
    <property type="evidence" value="ECO:0007669"/>
    <property type="project" value="InterPro"/>
</dbReference>
<protein>
    <recommendedName>
        <fullName evidence="5 20">Squalene synthase</fullName>
        <shortName evidence="20">SQS</shortName>
        <shortName evidence="20">SS</shortName>
        <ecNumber evidence="5 20">2.5.1.21</ecNumber>
    </recommendedName>
</protein>
<keyword evidence="12 20" id="KW-1133">Transmembrane helix</keyword>
<dbReference type="SUPFAM" id="SSF48576">
    <property type="entry name" value="Terpenoid synthases"/>
    <property type="match status" value="1"/>
</dbReference>
<dbReference type="InterPro" id="IPR008949">
    <property type="entry name" value="Isoprenoid_synthase_dom_sf"/>
</dbReference>
<dbReference type="InterPro" id="IPR019845">
    <property type="entry name" value="Squalene/phytoene_synthase_CS"/>
</dbReference>
<dbReference type="UniPathway" id="UPA00767">
    <property type="reaction ID" value="UER00751"/>
</dbReference>
<dbReference type="Proteomes" id="UP000196158">
    <property type="component" value="Unassembled WGS sequence"/>
</dbReference>
<evidence type="ECO:0000256" key="4">
    <source>
        <dbReference type="ARBA" id="ARBA00006251"/>
    </source>
</evidence>
<dbReference type="SFLD" id="SFLDS00005">
    <property type="entry name" value="Isoprenoid_Synthase_Type_I"/>
    <property type="match status" value="1"/>
</dbReference>
<evidence type="ECO:0000256" key="14">
    <source>
        <dbReference type="ARBA" id="ARBA00023098"/>
    </source>
</evidence>
<dbReference type="GO" id="GO:0051996">
    <property type="term" value="F:squalene synthase [NAD(P)H] activity"/>
    <property type="evidence" value="ECO:0007669"/>
    <property type="project" value="UniProtKB-UniRule"/>
</dbReference>
<dbReference type="Gene3D" id="1.10.600.10">
    <property type="entry name" value="Farnesyl Diphosphate Synthase"/>
    <property type="match status" value="1"/>
</dbReference>
<evidence type="ECO:0000256" key="15">
    <source>
        <dbReference type="ARBA" id="ARBA00023136"/>
    </source>
</evidence>
<dbReference type="EMBL" id="FXLY01000010">
    <property type="protein sequence ID" value="SMN22022.1"/>
    <property type="molecule type" value="Genomic_DNA"/>
</dbReference>
<comment type="pathway">
    <text evidence="3 20">Terpene metabolism; lanosterol biosynthesis; lanosterol from farnesyl diphosphate: step 1/3.</text>
</comment>
<keyword evidence="9" id="KW-0460">Magnesium</keyword>
<dbReference type="GO" id="GO:0006696">
    <property type="term" value="P:ergosterol biosynthetic process"/>
    <property type="evidence" value="ECO:0007669"/>
    <property type="project" value="TreeGrafter"/>
</dbReference>
<comment type="function">
    <text evidence="20">Catalyzes the condensation of 2 farnesyl pyrophosphate (FPP) moieties to form squalene.</text>
</comment>
<keyword evidence="17" id="KW-0753">Steroid metabolism</keyword>
<keyword evidence="7 20" id="KW-0808">Transferase</keyword>
<dbReference type="EC" id="2.5.1.21" evidence="5 20"/>